<proteinExistence type="predicted"/>
<reference evidence="2" key="1">
    <citation type="submission" date="2024-06" db="EMBL/GenBank/DDBJ databases">
        <title>Multidecadal high mortality disease events in Australian domestic geese associated with an alphaherpesvirus, designated Anatid alphaherpesvirus 2.</title>
        <authorList>
            <person name="Kelly-Bosma M."/>
            <person name="Neave M.J."/>
        </authorList>
    </citation>
    <scope>NUCLEOTIDE SEQUENCE</scope>
    <source>
        <strain evidence="2">ACDP 22-00165</strain>
    </source>
</reference>
<evidence type="ECO:0000313" key="2">
    <source>
        <dbReference type="EMBL" id="WOL23339.1"/>
    </source>
</evidence>
<dbReference type="EMBL" id="OR540300">
    <property type="protein sequence ID" value="WOL23339.1"/>
    <property type="molecule type" value="Genomic_DNA"/>
</dbReference>
<name>A0AAU0K7Y9_9ALPH</name>
<feature type="region of interest" description="Disordered" evidence="1">
    <location>
        <begin position="1"/>
        <end position="21"/>
    </location>
</feature>
<evidence type="ECO:0000256" key="1">
    <source>
        <dbReference type="SAM" id="MobiDB-lite"/>
    </source>
</evidence>
<accession>A0AAU0K7Y9</accession>
<protein>
    <submittedName>
        <fullName evidence="2">Uncharacterized protein</fullName>
    </submittedName>
</protein>
<organism evidence="2">
    <name type="scientific">Anatid alphaherpesvirus 2</name>
    <dbReference type="NCBI Taxonomy" id="3080522"/>
    <lineage>
        <taxon>Viruses</taxon>
        <taxon>Duplodnaviria</taxon>
        <taxon>Heunggongvirae</taxon>
        <taxon>Peploviricota</taxon>
        <taxon>Herviviricetes</taxon>
        <taxon>Herpesvirales</taxon>
        <taxon>Orthoherpesviridae</taxon>
        <taxon>Alphaherpesvirinae</taxon>
    </lineage>
</organism>
<sequence length="54" mass="6044">MQKTGAMRATNVRVRTRDDPTDRIELQAEEARPSKHDGLDLVRSVVAVIRIASL</sequence>